<feature type="domain" description="Glycosyl transferase family 1" evidence="1">
    <location>
        <begin position="215"/>
        <end position="389"/>
    </location>
</feature>
<accession>A0A1F6YGX8</accession>
<dbReference type="InterPro" id="IPR001296">
    <property type="entry name" value="Glyco_trans_1"/>
</dbReference>
<dbReference type="GO" id="GO:0006487">
    <property type="term" value="P:protein N-linked glycosylation"/>
    <property type="evidence" value="ECO:0007669"/>
    <property type="project" value="TreeGrafter"/>
</dbReference>
<dbReference type="Proteomes" id="UP000179274">
    <property type="component" value="Unassembled WGS sequence"/>
</dbReference>
<dbReference type="CDD" id="cd03801">
    <property type="entry name" value="GT4_PimA-like"/>
    <property type="match status" value="1"/>
</dbReference>
<dbReference type="Gene3D" id="3.40.50.2000">
    <property type="entry name" value="Glycogen Phosphorylase B"/>
    <property type="match status" value="2"/>
</dbReference>
<dbReference type="PANTHER" id="PTHR45919">
    <property type="entry name" value="GDP-MAN:MAN(3)GLCNAC(2)-PP-DOL ALPHA-1,2-MANNOSYLTRANSFERASE"/>
    <property type="match status" value="1"/>
</dbReference>
<reference evidence="2 3" key="1">
    <citation type="journal article" date="2016" name="Nat. Commun.">
        <title>Thousands of microbial genomes shed light on interconnected biogeochemical processes in an aquifer system.</title>
        <authorList>
            <person name="Anantharaman K."/>
            <person name="Brown C.T."/>
            <person name="Hug L.A."/>
            <person name="Sharon I."/>
            <person name="Castelle C.J."/>
            <person name="Probst A.J."/>
            <person name="Thomas B.C."/>
            <person name="Singh A."/>
            <person name="Wilkins M.J."/>
            <person name="Karaoz U."/>
            <person name="Brodie E.L."/>
            <person name="Williams K.H."/>
            <person name="Hubbard S.S."/>
            <person name="Banfield J.F."/>
        </authorList>
    </citation>
    <scope>NUCLEOTIDE SEQUENCE [LARGE SCALE GENOMIC DNA]</scope>
</reference>
<dbReference type="GO" id="GO:0004377">
    <property type="term" value="F:GDP-Man:Man(3)GlcNAc(2)-PP-Dol alpha-1,2-mannosyltransferase activity"/>
    <property type="evidence" value="ECO:0007669"/>
    <property type="project" value="InterPro"/>
</dbReference>
<dbReference type="InterPro" id="IPR038013">
    <property type="entry name" value="ALG11"/>
</dbReference>
<proteinExistence type="predicted"/>
<evidence type="ECO:0000259" key="1">
    <source>
        <dbReference type="Pfam" id="PF00534"/>
    </source>
</evidence>
<organism evidence="2 3">
    <name type="scientific">Candidatus Nomurabacteria bacterium RIFOXYA1_FULL_35_17</name>
    <dbReference type="NCBI Taxonomy" id="1801798"/>
    <lineage>
        <taxon>Bacteria</taxon>
        <taxon>Candidatus Nomuraibacteriota</taxon>
    </lineage>
</organism>
<comment type="caution">
    <text evidence="2">The sequence shown here is derived from an EMBL/GenBank/DDBJ whole genome shotgun (WGS) entry which is preliminary data.</text>
</comment>
<dbReference type="Pfam" id="PF00534">
    <property type="entry name" value="Glycos_transf_1"/>
    <property type="match status" value="1"/>
</dbReference>
<protein>
    <recommendedName>
        <fullName evidence="1">Glycosyl transferase family 1 domain-containing protein</fullName>
    </recommendedName>
</protein>
<dbReference type="PANTHER" id="PTHR45919:SF1">
    <property type="entry name" value="GDP-MAN:MAN(3)GLCNAC(2)-PP-DOL ALPHA-1,2-MANNOSYLTRANSFERASE"/>
    <property type="match status" value="1"/>
</dbReference>
<evidence type="ECO:0000313" key="3">
    <source>
        <dbReference type="Proteomes" id="UP000179274"/>
    </source>
</evidence>
<name>A0A1F6YGX8_9BACT</name>
<gene>
    <name evidence="2" type="ORF">A2192_00155</name>
</gene>
<sequence length="407" mass="46575">MPVYGRFNKNKNKLILIMKKAAIYDPYLDTLGGGERYCLTVAEILSKNGYHVDLLWDKDSDILNKAETRFSLDLSSVKITNDFFKQSPTNIDLFENDLQTAKKYSKTIPSPNLLQKITNFLIKYKNTQKYDLIFFLSDGSIPLLFSKKNFLHLQVPFHYHTNTASKIKNKIKFLFISKTICNSKFTQKFIEKYYDTSTFLLYPPVDIEKLSSDSSKENIILSVGRFDNVMNAKKQDILIDAFKKINHHSSNKNWKLVLAGGSLQSIANNSYLNYLKNKSQGLPIDFIINPSFDELKIIYQKSKIYWHAAGYDVDQDTQPEFTEHFGMTVVEAMASGAVPIVVNKGGLPEIISDNIDGFLWNNIDELVSKTNLLIASPKLLSEMQIASQKKSKQFSKDNFQNNFLKLL</sequence>
<dbReference type="SUPFAM" id="SSF53756">
    <property type="entry name" value="UDP-Glycosyltransferase/glycogen phosphorylase"/>
    <property type="match status" value="1"/>
</dbReference>
<dbReference type="GO" id="GO:0016020">
    <property type="term" value="C:membrane"/>
    <property type="evidence" value="ECO:0007669"/>
    <property type="project" value="TreeGrafter"/>
</dbReference>
<dbReference type="AlphaFoldDB" id="A0A1F6YGX8"/>
<evidence type="ECO:0000313" key="2">
    <source>
        <dbReference type="EMBL" id="OGJ05595.1"/>
    </source>
</evidence>
<dbReference type="EMBL" id="MFVW01000038">
    <property type="protein sequence ID" value="OGJ05595.1"/>
    <property type="molecule type" value="Genomic_DNA"/>
</dbReference>